<evidence type="ECO:0000259" key="10">
    <source>
        <dbReference type="PROSITE" id="PS50261"/>
    </source>
</evidence>
<dbReference type="GO" id="GO:0005886">
    <property type="term" value="C:plasma membrane"/>
    <property type="evidence" value="ECO:0007669"/>
    <property type="project" value="TreeGrafter"/>
</dbReference>
<reference evidence="11 12" key="1">
    <citation type="journal article" date="2018" name="Mol. Ecol.">
        <title>The obligate alkalophilic soda-lake fungus Sodiomyces alkalinus has shifted to a protein diet.</title>
        <authorList>
            <person name="Grum-Grzhimaylo A.A."/>
            <person name="Falkoski D.L."/>
            <person name="van den Heuvel J."/>
            <person name="Valero-Jimenez C.A."/>
            <person name="Min B."/>
            <person name="Choi I.G."/>
            <person name="Lipzen A."/>
            <person name="Daum C.G."/>
            <person name="Aanen D.K."/>
            <person name="Tsang A."/>
            <person name="Henrissat B."/>
            <person name="Bilanenko E.N."/>
            <person name="de Vries R.P."/>
            <person name="van Kan J.A.L."/>
            <person name="Grigoriev I.V."/>
            <person name="Debets A.J.M."/>
        </authorList>
    </citation>
    <scope>NUCLEOTIDE SEQUENCE [LARGE SCALE GENOMIC DNA]</scope>
    <source>
        <strain evidence="11 12">F11</strain>
    </source>
</reference>
<protein>
    <recommendedName>
        <fullName evidence="10">G-protein coupled receptors family 2 profile 2 domain-containing protein</fullName>
    </recommendedName>
</protein>
<feature type="region of interest" description="Disordered" evidence="8">
    <location>
        <begin position="481"/>
        <end position="513"/>
    </location>
</feature>
<dbReference type="GO" id="GO:0007166">
    <property type="term" value="P:cell surface receptor signaling pathway"/>
    <property type="evidence" value="ECO:0007669"/>
    <property type="project" value="InterPro"/>
</dbReference>
<feature type="transmembrane region" description="Helical" evidence="9">
    <location>
        <begin position="118"/>
        <end position="140"/>
    </location>
</feature>
<dbReference type="PROSITE" id="PS50261">
    <property type="entry name" value="G_PROTEIN_RECEP_F2_4"/>
    <property type="match status" value="1"/>
</dbReference>
<gene>
    <name evidence="11" type="ORF">SODALDRAFT_334239</name>
</gene>
<keyword evidence="5 9" id="KW-0472">Membrane</keyword>
<proteinExistence type="predicted"/>
<evidence type="ECO:0000256" key="5">
    <source>
        <dbReference type="ARBA" id="ARBA00023136"/>
    </source>
</evidence>
<dbReference type="SUPFAM" id="SSF81321">
    <property type="entry name" value="Family A G protein-coupled receptor-like"/>
    <property type="match status" value="1"/>
</dbReference>
<feature type="transmembrane region" description="Helical" evidence="9">
    <location>
        <begin position="12"/>
        <end position="33"/>
    </location>
</feature>
<dbReference type="Pfam" id="PF05462">
    <property type="entry name" value="Dicty_CAR"/>
    <property type="match status" value="1"/>
</dbReference>
<dbReference type="InterPro" id="IPR022340">
    <property type="entry name" value="GPCR_GCR1_put"/>
</dbReference>
<organism evidence="11 12">
    <name type="scientific">Sodiomyces alkalinus (strain CBS 110278 / VKM F-3762 / F11)</name>
    <name type="common">Alkaliphilic filamentous fungus</name>
    <dbReference type="NCBI Taxonomy" id="1314773"/>
    <lineage>
        <taxon>Eukaryota</taxon>
        <taxon>Fungi</taxon>
        <taxon>Dikarya</taxon>
        <taxon>Ascomycota</taxon>
        <taxon>Pezizomycotina</taxon>
        <taxon>Sordariomycetes</taxon>
        <taxon>Hypocreomycetidae</taxon>
        <taxon>Glomerellales</taxon>
        <taxon>Plectosphaerellaceae</taxon>
        <taxon>Sodiomyces</taxon>
    </lineage>
</organism>
<dbReference type="PANTHER" id="PTHR23112:SF0">
    <property type="entry name" value="TRANSMEMBRANE PROTEIN 116"/>
    <property type="match status" value="1"/>
</dbReference>
<evidence type="ECO:0000256" key="7">
    <source>
        <dbReference type="ARBA" id="ARBA00023224"/>
    </source>
</evidence>
<keyword evidence="4" id="KW-0297">G-protein coupled receptor</keyword>
<feature type="transmembrane region" description="Helical" evidence="9">
    <location>
        <begin position="407"/>
        <end position="427"/>
    </location>
</feature>
<evidence type="ECO:0000256" key="2">
    <source>
        <dbReference type="ARBA" id="ARBA00022692"/>
    </source>
</evidence>
<evidence type="ECO:0000256" key="6">
    <source>
        <dbReference type="ARBA" id="ARBA00023170"/>
    </source>
</evidence>
<keyword evidence="12" id="KW-1185">Reference proteome</keyword>
<dbReference type="RefSeq" id="XP_028464970.1">
    <property type="nucleotide sequence ID" value="XM_028612152.1"/>
</dbReference>
<feature type="region of interest" description="Disordered" evidence="8">
    <location>
        <begin position="257"/>
        <end position="315"/>
    </location>
</feature>
<feature type="transmembrane region" description="Helical" evidence="9">
    <location>
        <begin position="368"/>
        <end position="387"/>
    </location>
</feature>
<accession>A0A3N2PRW0</accession>
<feature type="transmembrane region" description="Helical" evidence="9">
    <location>
        <begin position="93"/>
        <end position="111"/>
    </location>
</feature>
<dbReference type="Gene3D" id="1.20.1070.10">
    <property type="entry name" value="Rhodopsin 7-helix transmembrane proteins"/>
    <property type="match status" value="1"/>
</dbReference>
<dbReference type="GO" id="GO:0007189">
    <property type="term" value="P:adenylate cyclase-activating G protein-coupled receptor signaling pathway"/>
    <property type="evidence" value="ECO:0007669"/>
    <property type="project" value="TreeGrafter"/>
</dbReference>
<keyword evidence="2 9" id="KW-0812">Transmembrane</keyword>
<dbReference type="AlphaFoldDB" id="A0A3N2PRW0"/>
<evidence type="ECO:0000313" key="12">
    <source>
        <dbReference type="Proteomes" id="UP000272025"/>
    </source>
</evidence>
<feature type="compositionally biased region" description="Pro residues" evidence="8">
    <location>
        <begin position="260"/>
        <end position="287"/>
    </location>
</feature>
<keyword evidence="6" id="KW-0675">Receptor</keyword>
<comment type="subcellular location">
    <subcellularLocation>
        <location evidence="1">Membrane</location>
        <topology evidence="1">Multi-pass membrane protein</topology>
    </subcellularLocation>
</comment>
<evidence type="ECO:0000256" key="4">
    <source>
        <dbReference type="ARBA" id="ARBA00023040"/>
    </source>
</evidence>
<dbReference type="Proteomes" id="UP000272025">
    <property type="component" value="Unassembled WGS sequence"/>
</dbReference>
<evidence type="ECO:0000256" key="8">
    <source>
        <dbReference type="SAM" id="MobiDB-lite"/>
    </source>
</evidence>
<dbReference type="EMBL" id="ML119057">
    <property type="protein sequence ID" value="ROT37164.1"/>
    <property type="molecule type" value="Genomic_DNA"/>
</dbReference>
<name>A0A3N2PRW0_SODAK</name>
<dbReference type="GO" id="GO:0004930">
    <property type="term" value="F:G protein-coupled receptor activity"/>
    <property type="evidence" value="ECO:0007669"/>
    <property type="project" value="UniProtKB-KW"/>
</dbReference>
<evidence type="ECO:0000256" key="9">
    <source>
        <dbReference type="SAM" id="Phobius"/>
    </source>
</evidence>
<sequence>MALTKHQINVLIALERTGASLSLIGITFIFLAYGLSKKVRTIPNLFILFASIANIGASIACLIGHDGILKGEESVLCQAQSFLLEMFMQSDPWWSLAMAVNVFLVFFCGANPSIFKSFLWLYCIICFGGPFIPAIVLLVARPGGQPMYGDATLWCWIKQDWSALRIYTYYLPIWICIFLSGVIYFSVGYHVFHHRNQLRNLTFSLYGRDGKHMQRKDVDVSFSDETRDCGEKCSRHKTERSEDWHVTAVTEVQITTAIPCPTPAPPPPAPPPPPPPPPAPAPAPPRRSPTVPAPSVLHPAHCPNPPSWHSNDDMEETAIPPAAAGHSSRFETMISSHPAPEPSLPQRVRTAIGHFNARLRGLDPVKLAYLRTSFIFAISILITWTPSSINRINDLVNPDNVSYGLNVATAIVLPLQGIWNAVIFFMTSWGTVREEYREFVAGRLRFFSVHRHVDMCDLGGAGGGAGGAAAGAGAEVSHFDQCERSNGDETREVELRAHSRGSHENERPSGGFF</sequence>
<feature type="transmembrane region" description="Helical" evidence="9">
    <location>
        <begin position="45"/>
        <end position="65"/>
    </location>
</feature>
<keyword evidence="7" id="KW-0807">Transducer</keyword>
<feature type="transmembrane region" description="Helical" evidence="9">
    <location>
        <begin position="169"/>
        <end position="192"/>
    </location>
</feature>
<dbReference type="PANTHER" id="PTHR23112">
    <property type="entry name" value="G PROTEIN-COUPLED RECEPTOR 157-RELATED"/>
    <property type="match status" value="1"/>
</dbReference>
<keyword evidence="3 9" id="KW-1133">Transmembrane helix</keyword>
<evidence type="ECO:0000256" key="1">
    <source>
        <dbReference type="ARBA" id="ARBA00004141"/>
    </source>
</evidence>
<feature type="compositionally biased region" description="Basic and acidic residues" evidence="8">
    <location>
        <begin position="481"/>
        <end position="507"/>
    </location>
</feature>
<feature type="domain" description="G-protein coupled receptors family 2 profile 2" evidence="10">
    <location>
        <begin position="11"/>
        <end position="187"/>
    </location>
</feature>
<evidence type="ECO:0000313" key="11">
    <source>
        <dbReference type="EMBL" id="ROT37164.1"/>
    </source>
</evidence>
<dbReference type="STRING" id="1314773.A0A3N2PRW0"/>
<evidence type="ECO:0000256" key="3">
    <source>
        <dbReference type="ARBA" id="ARBA00022989"/>
    </source>
</evidence>
<dbReference type="PRINTS" id="PR02000">
    <property type="entry name" value="GCR1PLANT"/>
</dbReference>
<dbReference type="OrthoDB" id="18453at2759"/>
<dbReference type="InterPro" id="IPR017981">
    <property type="entry name" value="GPCR_2-like_7TM"/>
</dbReference>
<dbReference type="GeneID" id="39580630"/>